<dbReference type="AlphaFoldDB" id="A0ABC8RNW9"/>
<evidence type="ECO:0000256" key="1">
    <source>
        <dbReference type="SAM" id="MobiDB-lite"/>
    </source>
</evidence>
<sequence>HTIILLLLLLNLSAKEDFDELQPATSTKPPPASKASTSVRSAPLVCGVLHQRLQQRD</sequence>
<dbReference type="Proteomes" id="UP001642360">
    <property type="component" value="Unassembled WGS sequence"/>
</dbReference>
<organism evidence="3 4">
    <name type="scientific">Ilex paraguariensis</name>
    <name type="common">yerba mate</name>
    <dbReference type="NCBI Taxonomy" id="185542"/>
    <lineage>
        <taxon>Eukaryota</taxon>
        <taxon>Viridiplantae</taxon>
        <taxon>Streptophyta</taxon>
        <taxon>Embryophyta</taxon>
        <taxon>Tracheophyta</taxon>
        <taxon>Spermatophyta</taxon>
        <taxon>Magnoliopsida</taxon>
        <taxon>eudicotyledons</taxon>
        <taxon>Gunneridae</taxon>
        <taxon>Pentapetalae</taxon>
        <taxon>asterids</taxon>
        <taxon>campanulids</taxon>
        <taxon>Aquifoliales</taxon>
        <taxon>Aquifoliaceae</taxon>
        <taxon>Ilex</taxon>
    </lineage>
</organism>
<evidence type="ECO:0000313" key="3">
    <source>
        <dbReference type="EMBL" id="CAK9146497.1"/>
    </source>
</evidence>
<proteinExistence type="predicted"/>
<accession>A0ABC8RNW9</accession>
<comment type="caution">
    <text evidence="3">The sequence shown here is derived from an EMBL/GenBank/DDBJ whole genome shotgun (WGS) entry which is preliminary data.</text>
</comment>
<reference evidence="3 4" key="1">
    <citation type="submission" date="2024-02" db="EMBL/GenBank/DDBJ databases">
        <authorList>
            <person name="Vignale AGUSTIN F."/>
            <person name="Sosa J E."/>
            <person name="Modenutti C."/>
        </authorList>
    </citation>
    <scope>NUCLEOTIDE SEQUENCE [LARGE SCALE GENOMIC DNA]</scope>
</reference>
<feature type="signal peptide" evidence="2">
    <location>
        <begin position="1"/>
        <end position="15"/>
    </location>
</feature>
<keyword evidence="4" id="KW-1185">Reference proteome</keyword>
<keyword evidence="2" id="KW-0732">Signal</keyword>
<feature type="region of interest" description="Disordered" evidence="1">
    <location>
        <begin position="20"/>
        <end position="40"/>
    </location>
</feature>
<dbReference type="EMBL" id="CAUOFW020001588">
    <property type="protein sequence ID" value="CAK9146497.1"/>
    <property type="molecule type" value="Genomic_DNA"/>
</dbReference>
<name>A0ABC8RNW9_9AQUA</name>
<evidence type="ECO:0000256" key="2">
    <source>
        <dbReference type="SAM" id="SignalP"/>
    </source>
</evidence>
<gene>
    <name evidence="3" type="ORF">ILEXP_LOCUS14349</name>
</gene>
<feature type="chain" id="PRO_5044870353" evidence="2">
    <location>
        <begin position="16"/>
        <end position="57"/>
    </location>
</feature>
<protein>
    <submittedName>
        <fullName evidence="3">Uncharacterized protein</fullName>
    </submittedName>
</protein>
<evidence type="ECO:0000313" key="4">
    <source>
        <dbReference type="Proteomes" id="UP001642360"/>
    </source>
</evidence>
<feature type="non-terminal residue" evidence="3">
    <location>
        <position position="1"/>
    </location>
</feature>